<dbReference type="STRING" id="515619.EUBREC_3703"/>
<proteinExistence type="predicted"/>
<dbReference type="KEGG" id="ere:EUBREC_3703"/>
<dbReference type="PaxDb" id="515619-EUBREC_3703"/>
<protein>
    <submittedName>
        <fullName evidence="1">Uncharacterized protein</fullName>
    </submittedName>
</protein>
<reference evidence="1 2" key="1">
    <citation type="journal article" date="2009" name="Proc. Natl. Acad. Sci. U.S.A.">
        <title>Characterizing a model human gut microbiota composed of members of its two dominant bacterial phyla.</title>
        <authorList>
            <person name="Mahowald M.A."/>
            <person name="Rey F.E."/>
            <person name="Seedorf H."/>
            <person name="Turnbaugh P.J."/>
            <person name="Fulton R.S."/>
            <person name="Wollam A."/>
            <person name="Shah N."/>
            <person name="Wang C."/>
            <person name="Magrini V."/>
            <person name="Wilson R.K."/>
            <person name="Cantarel B.L."/>
            <person name="Coutinho P.M."/>
            <person name="Henrissat B."/>
            <person name="Crock L.W."/>
            <person name="Russell A."/>
            <person name="Verberkmoes N.C."/>
            <person name="Hettich R.L."/>
            <person name="Gordon J.I."/>
        </authorList>
    </citation>
    <scope>NUCLEOTIDE SEQUENCE [LARGE SCALE GENOMIC DNA]</scope>
    <source>
        <strain evidence="2">ATCC 33656 / DSM 3377 / JCM 17463 / KCTC 5835 / LMG 30912 / VPI 0990</strain>
    </source>
</reference>
<evidence type="ECO:0000313" key="1">
    <source>
        <dbReference type="EMBL" id="ACR77428.1"/>
    </source>
</evidence>
<gene>
    <name evidence="1" type="ordered locus">EUBREC_3703</name>
</gene>
<evidence type="ECO:0000313" key="2">
    <source>
        <dbReference type="Proteomes" id="UP000001477"/>
    </source>
</evidence>
<dbReference type="AlphaFoldDB" id="C4ZFM1"/>
<name>C4ZFM1_AGARV</name>
<dbReference type="HOGENOM" id="CLU_2989988_0_0_9"/>
<sequence length="57" mass="7002">MHSGNHCRCEKKQIFCTFFHVITSLFLSEKFDILILYSYNYIITKKKFYTIIFYNCF</sequence>
<dbReference type="EMBL" id="CP001107">
    <property type="protein sequence ID" value="ACR77428.1"/>
    <property type="molecule type" value="Genomic_DNA"/>
</dbReference>
<accession>C4ZFM1</accession>
<organism evidence="1 2">
    <name type="scientific">Agathobacter rectalis (strain ATCC 33656 / DSM 3377 / JCM 17463 / KCTC 5835 / VPI 0990)</name>
    <name type="common">Eubacterium rectale</name>
    <dbReference type="NCBI Taxonomy" id="515619"/>
    <lineage>
        <taxon>Bacteria</taxon>
        <taxon>Bacillati</taxon>
        <taxon>Bacillota</taxon>
        <taxon>Clostridia</taxon>
        <taxon>Lachnospirales</taxon>
        <taxon>Lachnospiraceae</taxon>
        <taxon>Agathobacter</taxon>
    </lineage>
</organism>
<dbReference type="Proteomes" id="UP000001477">
    <property type="component" value="Chromosome"/>
</dbReference>